<organism evidence="1">
    <name type="scientific">Thermodesulforhabdus norvegica</name>
    <dbReference type="NCBI Taxonomy" id="39841"/>
    <lineage>
        <taxon>Bacteria</taxon>
        <taxon>Pseudomonadati</taxon>
        <taxon>Thermodesulfobacteriota</taxon>
        <taxon>Syntrophobacteria</taxon>
        <taxon>Syntrophobacterales</taxon>
        <taxon>Thermodesulforhabdaceae</taxon>
        <taxon>Thermodesulforhabdus</taxon>
    </lineage>
</organism>
<proteinExistence type="predicted"/>
<dbReference type="GO" id="GO:0008168">
    <property type="term" value="F:methyltransferase activity"/>
    <property type="evidence" value="ECO:0007669"/>
    <property type="project" value="UniProtKB-KW"/>
</dbReference>
<comment type="caution">
    <text evidence="1">The sequence shown here is derived from an EMBL/GenBank/DDBJ whole genome shotgun (WGS) entry which is preliminary data.</text>
</comment>
<accession>A0A7C1AM37</accession>
<dbReference type="GO" id="GO:0032259">
    <property type="term" value="P:methylation"/>
    <property type="evidence" value="ECO:0007669"/>
    <property type="project" value="UniProtKB-KW"/>
</dbReference>
<dbReference type="InterPro" id="IPR029063">
    <property type="entry name" value="SAM-dependent_MTases_sf"/>
</dbReference>
<sequence>MKRILDVCCGSRMFWFNKTHKDTVFADVRNCSLAIKDSGCASGIRHIIISPDVQADFVHLPFADETFSMVVIDPPHLLHGGKNSWMVKKYGKLPMQWKHIIHDGFVECMRVLKKNSILVFKWSANDISTKAVLDVIPFNPLFGHPTKRHGHTIWMVFMK</sequence>
<dbReference type="EMBL" id="DQZW01000242">
    <property type="protein sequence ID" value="HDL90267.1"/>
    <property type="molecule type" value="Genomic_DNA"/>
</dbReference>
<dbReference type="SUPFAM" id="SSF53335">
    <property type="entry name" value="S-adenosyl-L-methionine-dependent methyltransferases"/>
    <property type="match status" value="1"/>
</dbReference>
<keyword evidence="1" id="KW-0489">Methyltransferase</keyword>
<protein>
    <submittedName>
        <fullName evidence="1">Methyltransferase</fullName>
    </submittedName>
</protein>
<dbReference type="AlphaFoldDB" id="A0A7C1AM37"/>
<keyword evidence="1" id="KW-0808">Transferase</keyword>
<dbReference type="Proteomes" id="UP000886355">
    <property type="component" value="Unassembled WGS sequence"/>
</dbReference>
<gene>
    <name evidence="1" type="ORF">ENG14_05130</name>
</gene>
<dbReference type="Gene3D" id="3.40.50.150">
    <property type="entry name" value="Vaccinia Virus protein VP39"/>
    <property type="match status" value="1"/>
</dbReference>
<name>A0A7C1AM37_9BACT</name>
<evidence type="ECO:0000313" key="1">
    <source>
        <dbReference type="EMBL" id="HDL90267.1"/>
    </source>
</evidence>
<reference evidence="1" key="1">
    <citation type="journal article" date="2020" name="mSystems">
        <title>Genome- and Community-Level Interaction Insights into Carbon Utilization and Element Cycling Functions of Hydrothermarchaeota in Hydrothermal Sediment.</title>
        <authorList>
            <person name="Zhou Z."/>
            <person name="Liu Y."/>
            <person name="Xu W."/>
            <person name="Pan J."/>
            <person name="Luo Z.H."/>
            <person name="Li M."/>
        </authorList>
    </citation>
    <scope>NUCLEOTIDE SEQUENCE [LARGE SCALE GENOMIC DNA]</scope>
    <source>
        <strain evidence="1">HyVt-19</strain>
    </source>
</reference>